<evidence type="ECO:0000256" key="6">
    <source>
        <dbReference type="ARBA" id="ARBA00022691"/>
    </source>
</evidence>
<evidence type="ECO:0000256" key="11">
    <source>
        <dbReference type="PIRNR" id="PIRNR004967"/>
    </source>
</evidence>
<dbReference type="GO" id="GO:0017183">
    <property type="term" value="P:protein histidyl modification to diphthamide"/>
    <property type="evidence" value="ECO:0007669"/>
    <property type="project" value="UniProtKB-UniRule"/>
</dbReference>
<dbReference type="PIRSF" id="PIRSF004967">
    <property type="entry name" value="DPH1"/>
    <property type="match status" value="1"/>
</dbReference>
<protein>
    <recommendedName>
        <fullName evidence="4 11">2-(3-amino-3-carboxypropyl)histidine synthase subunit 1</fullName>
        <ecNumber evidence="3 11">2.5.1.108</ecNumber>
    </recommendedName>
</protein>
<evidence type="ECO:0000256" key="10">
    <source>
        <dbReference type="ARBA" id="ARBA00048403"/>
    </source>
</evidence>
<gene>
    <name evidence="13" type="ORF">CHC_T00008649001</name>
</gene>
<dbReference type="FunFam" id="3.40.50.11850:FF:000001">
    <property type="entry name" value="2-(3-amino-3-carboxypropyl)histidine synthase subunit 1"/>
    <property type="match status" value="1"/>
</dbReference>
<keyword evidence="7" id="KW-0479">Metal-binding</keyword>
<feature type="compositionally biased region" description="Low complexity" evidence="12">
    <location>
        <begin position="21"/>
        <end position="48"/>
    </location>
</feature>
<evidence type="ECO:0000256" key="1">
    <source>
        <dbReference type="ARBA" id="ARBA00005156"/>
    </source>
</evidence>
<dbReference type="SFLD" id="SFLDS00032">
    <property type="entry name" value="Radical_SAM_3-amino-3-carboxyp"/>
    <property type="match status" value="1"/>
</dbReference>
<dbReference type="KEGG" id="ccp:CHC_T00008649001"/>
<dbReference type="InterPro" id="IPR035435">
    <property type="entry name" value="DPH1/DPH2_euk_archaea"/>
</dbReference>
<feature type="region of interest" description="Disordered" evidence="12">
    <location>
        <begin position="1"/>
        <end position="49"/>
    </location>
</feature>
<reference evidence="14" key="1">
    <citation type="journal article" date="2013" name="Proc. Natl. Acad. Sci. U.S.A.">
        <title>Genome structure and metabolic features in the red seaweed Chondrus crispus shed light on evolution of the Archaeplastida.</title>
        <authorList>
            <person name="Collen J."/>
            <person name="Porcel B."/>
            <person name="Carre W."/>
            <person name="Ball S.G."/>
            <person name="Chaparro C."/>
            <person name="Tonon T."/>
            <person name="Barbeyron T."/>
            <person name="Michel G."/>
            <person name="Noel B."/>
            <person name="Valentin K."/>
            <person name="Elias M."/>
            <person name="Artiguenave F."/>
            <person name="Arun A."/>
            <person name="Aury J.M."/>
            <person name="Barbosa-Neto J.F."/>
            <person name="Bothwell J.H."/>
            <person name="Bouget F.Y."/>
            <person name="Brillet L."/>
            <person name="Cabello-Hurtado F."/>
            <person name="Capella-Gutierrez S."/>
            <person name="Charrier B."/>
            <person name="Cladiere L."/>
            <person name="Cock J.M."/>
            <person name="Coelho S.M."/>
            <person name="Colleoni C."/>
            <person name="Czjzek M."/>
            <person name="Da Silva C."/>
            <person name="Delage L."/>
            <person name="Denoeud F."/>
            <person name="Deschamps P."/>
            <person name="Dittami S.M."/>
            <person name="Gabaldon T."/>
            <person name="Gachon C.M."/>
            <person name="Groisillier A."/>
            <person name="Herve C."/>
            <person name="Jabbari K."/>
            <person name="Katinka M."/>
            <person name="Kloareg B."/>
            <person name="Kowalczyk N."/>
            <person name="Labadie K."/>
            <person name="Leblanc C."/>
            <person name="Lopez P.J."/>
            <person name="McLachlan D.H."/>
            <person name="Meslet-Cladiere L."/>
            <person name="Moustafa A."/>
            <person name="Nehr Z."/>
            <person name="Nyvall Collen P."/>
            <person name="Panaud O."/>
            <person name="Partensky F."/>
            <person name="Poulain J."/>
            <person name="Rensing S.A."/>
            <person name="Rousvoal S."/>
            <person name="Samson G."/>
            <person name="Symeonidi A."/>
            <person name="Weissenbach J."/>
            <person name="Zambounis A."/>
            <person name="Wincker P."/>
            <person name="Boyen C."/>
        </authorList>
    </citation>
    <scope>NUCLEOTIDE SEQUENCE [LARGE SCALE GENOMIC DNA]</scope>
    <source>
        <strain evidence="14">cv. Stackhouse</strain>
    </source>
</reference>
<dbReference type="PANTHER" id="PTHR10762">
    <property type="entry name" value="DIPHTHAMIDE BIOSYNTHESIS PROTEIN"/>
    <property type="match status" value="1"/>
</dbReference>
<keyword evidence="14" id="KW-1185">Reference proteome</keyword>
<dbReference type="GO" id="GO:0090560">
    <property type="term" value="F:2-(3-amino-3-carboxypropyl)histidine synthase activity"/>
    <property type="evidence" value="ECO:0007669"/>
    <property type="project" value="UniProtKB-UniRule"/>
</dbReference>
<dbReference type="EC" id="2.5.1.108" evidence="3 11"/>
<comment type="function">
    <text evidence="11">Catalyzes the first step of diphthamide biosynthesis, a post-translational modification of histidine which occurs in elongation factor 2.</text>
</comment>
<dbReference type="InterPro" id="IPR042264">
    <property type="entry name" value="DPH1/DPH2_2"/>
</dbReference>
<dbReference type="Proteomes" id="UP000012073">
    <property type="component" value="Unassembled WGS sequence"/>
</dbReference>
<comment type="similarity">
    <text evidence="2 11">Belongs to the DPH1/DPH2 family. DPH1 subfamily.</text>
</comment>
<keyword evidence="11" id="KW-0004">4Fe-4S</keyword>
<dbReference type="Gene3D" id="3.40.50.11850">
    <property type="entry name" value="Diphthamide synthesis DPH1/DPH2 domain 2"/>
    <property type="match status" value="1"/>
</dbReference>
<accession>R7Q506</accession>
<dbReference type="GO" id="GO:0046872">
    <property type="term" value="F:metal ion binding"/>
    <property type="evidence" value="ECO:0007669"/>
    <property type="project" value="UniProtKB-KW"/>
</dbReference>
<dbReference type="GO" id="GO:0051539">
    <property type="term" value="F:4 iron, 4 sulfur cluster binding"/>
    <property type="evidence" value="ECO:0007669"/>
    <property type="project" value="UniProtKB-UniRule"/>
</dbReference>
<comment type="pathway">
    <text evidence="1 11">Protein modification; peptidyl-diphthamide biosynthesis.</text>
</comment>
<dbReference type="Gene3D" id="3.40.50.11840">
    <property type="entry name" value="Diphthamide synthesis DPH1/DPH2 domain 1"/>
    <property type="match status" value="1"/>
</dbReference>
<dbReference type="Pfam" id="PF01866">
    <property type="entry name" value="Diphthamide_syn"/>
    <property type="match status" value="1"/>
</dbReference>
<keyword evidence="8" id="KW-0408">Iron</keyword>
<dbReference type="OrthoDB" id="1649088at2759"/>
<keyword evidence="9" id="KW-0411">Iron-sulfur</keyword>
<dbReference type="PANTHER" id="PTHR10762:SF1">
    <property type="entry name" value="2-(3-AMINO-3-CARBOXYPROPYL)HISTIDINE SYNTHASE SUBUNIT 1"/>
    <property type="match status" value="1"/>
</dbReference>
<evidence type="ECO:0000256" key="3">
    <source>
        <dbReference type="ARBA" id="ARBA00012221"/>
    </source>
</evidence>
<dbReference type="GeneID" id="17319898"/>
<dbReference type="RefSeq" id="XP_005712185.1">
    <property type="nucleotide sequence ID" value="XM_005712128.1"/>
</dbReference>
<dbReference type="EMBL" id="HG001512">
    <property type="protein sequence ID" value="CDF32520.1"/>
    <property type="molecule type" value="Genomic_DNA"/>
</dbReference>
<evidence type="ECO:0000256" key="2">
    <source>
        <dbReference type="ARBA" id="ARBA00010173"/>
    </source>
</evidence>
<dbReference type="AlphaFoldDB" id="R7Q506"/>
<name>R7Q506_CHOCR</name>
<proteinExistence type="inferred from homology"/>
<evidence type="ECO:0000256" key="12">
    <source>
        <dbReference type="SAM" id="MobiDB-lite"/>
    </source>
</evidence>
<dbReference type="Gramene" id="CDF32520">
    <property type="protein sequence ID" value="CDF32520"/>
    <property type="gene ID" value="CHC_T00008649001"/>
</dbReference>
<comment type="cofactor">
    <cofactor evidence="11">
        <name>[4Fe-4S] cluster</name>
        <dbReference type="ChEBI" id="CHEBI:49883"/>
    </cofactor>
    <text evidence="11">Binds 1 [4Fe-4S] cluster per subunit. The cluster is coordinated with 3 cysteines and an exchangeable S-adenosyl-L-methionine.</text>
</comment>
<keyword evidence="5 11" id="KW-0808">Transferase</keyword>
<comment type="catalytic activity">
    <reaction evidence="10 11">
        <text>L-histidyl-[translation elongation factor 2] + S-adenosyl-L-methionine = 2-[(3S)-amino-3-carboxypropyl]-L-histidyl-[translation elongation factor 2] + S-methyl-5'-thioadenosine + H(+)</text>
        <dbReference type="Rhea" id="RHEA:36783"/>
        <dbReference type="Rhea" id="RHEA-COMP:9748"/>
        <dbReference type="Rhea" id="RHEA-COMP:9749"/>
        <dbReference type="ChEBI" id="CHEBI:15378"/>
        <dbReference type="ChEBI" id="CHEBI:17509"/>
        <dbReference type="ChEBI" id="CHEBI:29979"/>
        <dbReference type="ChEBI" id="CHEBI:59789"/>
        <dbReference type="ChEBI" id="CHEBI:73995"/>
        <dbReference type="EC" id="2.5.1.108"/>
    </reaction>
</comment>
<dbReference type="FunFam" id="3.40.50.11840:FF:000001">
    <property type="entry name" value="2-(3-amino-3-carboxypropyl)histidine synthase subunit 1"/>
    <property type="match status" value="1"/>
</dbReference>
<evidence type="ECO:0000256" key="4">
    <source>
        <dbReference type="ARBA" id="ARBA00021915"/>
    </source>
</evidence>
<sequence>MPSASPAAPVREGRLIGSGLRPAPSAPSAPRAAAPPRRARRPNAIPPSLLNDPELLSDIATLPSNYNFELPKTVHRLRQARAQRVALQMPEGLLHFATTISDILCRHAGVVDSIVLADVTYGACCVDDLSAKALGCDFLVHYGHSCLVPVTQCVLPMLYVFVHIAFEPAHLLACVRENFAVEESVALLGTIQFVDTLHAVRETLAAEYPRLLVPQKRPLSPGELLGCTAPTLPADVDALLYVGDGRFHLESVMIANPRVRAFRYDPYEKKLTEERYAHAEMRAMRHAAVEAAKGAQNFAIVLGTLGRQGSPKILERLRAAAREAGKTAVVVLLSEITPAKVKRFEEGGVHAWVQIACPRLSIDWGEGYGKKPFQHTGGRSSMLGKTEWREQYPMDFYAKDGGEWTNYYKEPSKNKVVNKPIAKATA</sequence>
<evidence type="ECO:0000256" key="9">
    <source>
        <dbReference type="ARBA" id="ARBA00023014"/>
    </source>
</evidence>
<dbReference type="NCBIfam" id="TIGR00322">
    <property type="entry name" value="diphth2_R"/>
    <property type="match status" value="1"/>
</dbReference>
<evidence type="ECO:0000313" key="13">
    <source>
        <dbReference type="EMBL" id="CDF32520.1"/>
    </source>
</evidence>
<dbReference type="OMA" id="CNALEGM"/>
<dbReference type="InterPro" id="IPR042265">
    <property type="entry name" value="DPH1/DPH2_3"/>
</dbReference>
<evidence type="ECO:0000313" key="14">
    <source>
        <dbReference type="Proteomes" id="UP000012073"/>
    </source>
</evidence>
<dbReference type="InterPro" id="IPR042263">
    <property type="entry name" value="DPH1/DPH2_1"/>
</dbReference>
<dbReference type="STRING" id="2769.R7Q506"/>
<organism evidence="13 14">
    <name type="scientific">Chondrus crispus</name>
    <name type="common">Carrageen Irish moss</name>
    <name type="synonym">Polymorpha crispa</name>
    <dbReference type="NCBI Taxonomy" id="2769"/>
    <lineage>
        <taxon>Eukaryota</taxon>
        <taxon>Rhodophyta</taxon>
        <taxon>Florideophyceae</taxon>
        <taxon>Rhodymeniophycidae</taxon>
        <taxon>Gigartinales</taxon>
        <taxon>Gigartinaceae</taxon>
        <taxon>Chondrus</taxon>
    </lineage>
</organism>
<evidence type="ECO:0000256" key="7">
    <source>
        <dbReference type="ARBA" id="ARBA00022723"/>
    </source>
</evidence>
<evidence type="ECO:0000256" key="5">
    <source>
        <dbReference type="ARBA" id="ARBA00022679"/>
    </source>
</evidence>
<dbReference type="UniPathway" id="UPA00559"/>
<evidence type="ECO:0000256" key="8">
    <source>
        <dbReference type="ARBA" id="ARBA00023004"/>
    </source>
</evidence>
<keyword evidence="6 11" id="KW-0949">S-adenosyl-L-methionine</keyword>
<dbReference type="Gene3D" id="3.40.50.11860">
    <property type="entry name" value="Diphthamide synthesis DPH1/DPH2 domain 3"/>
    <property type="match status" value="1"/>
</dbReference>
<dbReference type="InterPro" id="IPR016435">
    <property type="entry name" value="DPH1/DPH2"/>
</dbReference>